<evidence type="ECO:0000259" key="2">
    <source>
        <dbReference type="Pfam" id="PF00149"/>
    </source>
</evidence>
<dbReference type="InterPro" id="IPR029052">
    <property type="entry name" value="Metallo-depent_PP-like"/>
</dbReference>
<protein>
    <recommendedName>
        <fullName evidence="2">Calcineurin-like phosphoesterase domain-containing protein</fullName>
    </recommendedName>
</protein>
<organism evidence="3 4">
    <name type="scientific">Cohnella fermenti</name>
    <dbReference type="NCBI Taxonomy" id="2565925"/>
    <lineage>
        <taxon>Bacteria</taxon>
        <taxon>Bacillati</taxon>
        <taxon>Bacillota</taxon>
        <taxon>Bacilli</taxon>
        <taxon>Bacillales</taxon>
        <taxon>Paenibacillaceae</taxon>
        <taxon>Cohnella</taxon>
    </lineage>
</organism>
<feature type="region of interest" description="Disordered" evidence="1">
    <location>
        <begin position="505"/>
        <end position="540"/>
    </location>
</feature>
<dbReference type="Pfam" id="PF00149">
    <property type="entry name" value="Metallophos"/>
    <property type="match status" value="1"/>
</dbReference>
<evidence type="ECO:0000313" key="4">
    <source>
        <dbReference type="Proteomes" id="UP000310636"/>
    </source>
</evidence>
<comment type="caution">
    <text evidence="3">The sequence shown here is derived from an EMBL/GenBank/DDBJ whole genome shotgun (WGS) entry which is preliminary data.</text>
</comment>
<dbReference type="Gene3D" id="3.60.21.10">
    <property type="match status" value="1"/>
</dbReference>
<accession>A0A4S4BVI6</accession>
<dbReference type="PANTHER" id="PTHR43143:SF4">
    <property type="entry name" value="CALCINEURIN-LIKE PHOSPHOESTERASE DOMAIN-CONTAINING PROTEIN"/>
    <property type="match status" value="1"/>
</dbReference>
<dbReference type="InterPro" id="IPR051918">
    <property type="entry name" value="STPP_CPPED1"/>
</dbReference>
<keyword evidence="4" id="KW-1185">Reference proteome</keyword>
<dbReference type="OrthoDB" id="9784378at2"/>
<dbReference type="InterPro" id="IPR004843">
    <property type="entry name" value="Calcineurin-like_PHP"/>
</dbReference>
<proteinExistence type="predicted"/>
<evidence type="ECO:0000256" key="1">
    <source>
        <dbReference type="SAM" id="MobiDB-lite"/>
    </source>
</evidence>
<gene>
    <name evidence="3" type="ORF">E6C55_13030</name>
</gene>
<dbReference type="PANTHER" id="PTHR43143">
    <property type="entry name" value="METALLOPHOSPHOESTERASE, CALCINEURIN SUPERFAMILY"/>
    <property type="match status" value="1"/>
</dbReference>
<feature type="domain" description="Calcineurin-like phosphoesterase" evidence="2">
    <location>
        <begin position="1"/>
        <end position="212"/>
    </location>
</feature>
<dbReference type="RefSeq" id="WP_136370238.1">
    <property type="nucleotide sequence ID" value="NZ_SSOB01000014.1"/>
</dbReference>
<name>A0A4S4BVI6_9BACL</name>
<dbReference type="AlphaFoldDB" id="A0A4S4BVI6"/>
<dbReference type="Proteomes" id="UP000310636">
    <property type="component" value="Unassembled WGS sequence"/>
</dbReference>
<evidence type="ECO:0000313" key="3">
    <source>
        <dbReference type="EMBL" id="THF79132.1"/>
    </source>
</evidence>
<dbReference type="EMBL" id="SSOB01000014">
    <property type="protein sequence ID" value="THF79132.1"/>
    <property type="molecule type" value="Genomic_DNA"/>
</dbReference>
<feature type="compositionally biased region" description="Acidic residues" evidence="1">
    <location>
        <begin position="530"/>
        <end position="540"/>
    </location>
</feature>
<sequence length="627" mass="69635">MRIAIIGDFHLLEDEWELSERAMDDVRNAAPDLVVALGDFGTYGNIGSPAGLEEAYGLLRRTGSPIRPILGNHDLERESGDGALPHGTMADALIRIGQLAGEDVYGVIELEKVRLLFISTEPQPAESCHQVQECYVSDRQFEELTALLEKRRGVPIIVFSHAPPMGSGLRTVPGTHVRSTNAYLDQNHDPERWMRWLRDYSEIVMWFSAHYHLSHHYQDSHTYRHGTHFFLTGVHGSCTRDGYRQSRLVDIGENETTVHTLDHERRGILASQSWSEGRTPAEWMLRKLLKRTASCPVGAGPLLRNGLLALPGQAFIAASEDGYSWEVRPEHEAVMGTLHVKAKAHALAYSEGRIWSAWGRWLGVCEANDPGRFVRKAIGGVPERRTELASPVVVLAAGPNGAVWFANDSHLWLAKLEAGEAGGVGEIALVRLDSLPGPAESLVADSGSCWLLSKGQAYRWNEEEWESLGVAGNVVDIKARDGAVTLLLEEGGKLRLLDRHGNGESLLEVPLPGTKRAGQAYSQEKPQEGSQEESQEESQEDSFAIRFLPLDSPGRRFLFMRRGRLYYWEHGWSEAWKLDTGEDEVVALALALGREGESAEPASKFAFVVRSGDDDPDRLELWESVRH</sequence>
<dbReference type="SUPFAM" id="SSF56300">
    <property type="entry name" value="Metallo-dependent phosphatases"/>
    <property type="match status" value="1"/>
</dbReference>
<dbReference type="GO" id="GO:0016787">
    <property type="term" value="F:hydrolase activity"/>
    <property type="evidence" value="ECO:0007669"/>
    <property type="project" value="InterPro"/>
</dbReference>
<reference evidence="3 4" key="1">
    <citation type="submission" date="2019-04" db="EMBL/GenBank/DDBJ databases">
        <title>Cohnella sp. nov. isolated from preserved vegetables.</title>
        <authorList>
            <person name="Lin S.-Y."/>
            <person name="Hung M.-H."/>
            <person name="Young C.-C."/>
        </authorList>
    </citation>
    <scope>NUCLEOTIDE SEQUENCE [LARGE SCALE GENOMIC DNA]</scope>
    <source>
        <strain evidence="3 4">CC-MHH1044</strain>
    </source>
</reference>